<feature type="domain" description="SH3b" evidence="1">
    <location>
        <begin position="98"/>
        <end position="161"/>
    </location>
</feature>
<dbReference type="PANTHER" id="PTHR34408:SF1">
    <property type="entry name" value="GLYCOSYL HYDROLASE FAMILY 19 DOMAIN-CONTAINING PROTEIN HI_1415"/>
    <property type="match status" value="1"/>
</dbReference>
<evidence type="ECO:0000313" key="3">
    <source>
        <dbReference type="Proteomes" id="UP000324646"/>
    </source>
</evidence>
<gene>
    <name evidence="2" type="ORF">FQB35_00505</name>
</gene>
<dbReference type="InterPro" id="IPR003646">
    <property type="entry name" value="SH3-like_bac-type"/>
</dbReference>
<dbReference type="KEGG" id="crs:FQB35_00505"/>
<dbReference type="InterPro" id="IPR059180">
    <property type="entry name" value="3D_YorM"/>
</dbReference>
<dbReference type="EMBL" id="CP042243">
    <property type="protein sequence ID" value="QEK10971.1"/>
    <property type="molecule type" value="Genomic_DNA"/>
</dbReference>
<sequence>MKKVFKYFLLTIVILFCFSMFSVNYAQEVVKGIVIDKNAVLCEEPKNSAKVLAQLQLGEAVFIEENHGSWYKVWTNDAMFGWVHSESVLIRDNENALIEKGIVDGEYVNIYKNPDQESDILGKLGFLTEVTVVKKDSDWYQLAMGNEIIGWTPSKSIITTPFSPKAKVIVENGKIYEKAFAKGKFLKNLGKNNIVTIDDFKNGWFHVSWSESEEGWIAAKEVKVTHKDFIMTERKENPSNDYENKAKVFEDIIETATYLGEGYSATAYDLSIASCGKPVGAKYRGYTRTGLNLNGKSWEEAMVVAVDPRVIPLGSKILVLFNESDWRSKYNGVYLAADTGGGVKGKTIDLYLGDIGNAEMPEVRRFGRTYNVKVYLLN</sequence>
<dbReference type="PANTHER" id="PTHR34408">
    <property type="entry name" value="FAMILY PROTEIN, PUTATIVE-RELATED"/>
    <property type="match status" value="1"/>
</dbReference>
<dbReference type="AlphaFoldDB" id="A0A5C0SA23"/>
<dbReference type="Proteomes" id="UP000324646">
    <property type="component" value="Chromosome"/>
</dbReference>
<dbReference type="RefSeq" id="WP_148808046.1">
    <property type="nucleotide sequence ID" value="NZ_CP042243.1"/>
</dbReference>
<dbReference type="CDD" id="cd14667">
    <property type="entry name" value="3D_containing_proteins"/>
    <property type="match status" value="1"/>
</dbReference>
<dbReference type="InterPro" id="IPR025987">
    <property type="entry name" value="GW_dom"/>
</dbReference>
<dbReference type="GO" id="GO:0019867">
    <property type="term" value="C:outer membrane"/>
    <property type="evidence" value="ECO:0007669"/>
    <property type="project" value="InterPro"/>
</dbReference>
<dbReference type="Pfam" id="PF08239">
    <property type="entry name" value="SH3_3"/>
    <property type="match status" value="1"/>
</dbReference>
<feature type="domain" description="SH3b" evidence="1">
    <location>
        <begin position="164"/>
        <end position="225"/>
    </location>
</feature>
<evidence type="ECO:0000313" key="2">
    <source>
        <dbReference type="EMBL" id="QEK10971.1"/>
    </source>
</evidence>
<organism evidence="2 3">
    <name type="scientific">Crassaminicella thermophila</name>
    <dbReference type="NCBI Taxonomy" id="2599308"/>
    <lineage>
        <taxon>Bacteria</taxon>
        <taxon>Bacillati</taxon>
        <taxon>Bacillota</taxon>
        <taxon>Clostridia</taxon>
        <taxon>Eubacteriales</taxon>
        <taxon>Clostridiaceae</taxon>
        <taxon>Crassaminicella</taxon>
    </lineage>
</organism>
<dbReference type="Pfam" id="PF06725">
    <property type="entry name" value="3D"/>
    <property type="match status" value="1"/>
</dbReference>
<dbReference type="InterPro" id="IPR036908">
    <property type="entry name" value="RlpA-like_sf"/>
</dbReference>
<dbReference type="OrthoDB" id="9798935at2"/>
<dbReference type="Pfam" id="PF13457">
    <property type="entry name" value="GW"/>
    <property type="match status" value="1"/>
</dbReference>
<evidence type="ECO:0000259" key="1">
    <source>
        <dbReference type="SMART" id="SM00287"/>
    </source>
</evidence>
<name>A0A5C0SA23_CRATE</name>
<feature type="domain" description="SH3b" evidence="1">
    <location>
        <begin position="28"/>
        <end position="92"/>
    </location>
</feature>
<dbReference type="InterPro" id="IPR052354">
    <property type="entry name" value="Cell_Wall_Dynamics_Protein"/>
</dbReference>
<dbReference type="SUPFAM" id="SSF50685">
    <property type="entry name" value="Barwin-like endoglucanases"/>
    <property type="match status" value="1"/>
</dbReference>
<accession>A0A5C0SA23</accession>
<keyword evidence="3" id="KW-1185">Reference proteome</keyword>
<proteinExistence type="predicted"/>
<dbReference type="GO" id="GO:0004553">
    <property type="term" value="F:hydrolase activity, hydrolyzing O-glycosyl compounds"/>
    <property type="evidence" value="ECO:0007669"/>
    <property type="project" value="InterPro"/>
</dbReference>
<dbReference type="Gene3D" id="2.40.40.10">
    <property type="entry name" value="RlpA-like domain"/>
    <property type="match status" value="1"/>
</dbReference>
<dbReference type="InterPro" id="IPR010611">
    <property type="entry name" value="3D_dom"/>
</dbReference>
<dbReference type="GO" id="GO:0009254">
    <property type="term" value="P:peptidoglycan turnover"/>
    <property type="evidence" value="ECO:0007669"/>
    <property type="project" value="InterPro"/>
</dbReference>
<dbReference type="SMART" id="SM00287">
    <property type="entry name" value="SH3b"/>
    <property type="match status" value="3"/>
</dbReference>
<reference evidence="2 3" key="1">
    <citation type="submission" date="2019-07" db="EMBL/GenBank/DDBJ databases">
        <title>Complete genome of Crassaminicella thermophila SY095.</title>
        <authorList>
            <person name="Li X."/>
        </authorList>
    </citation>
    <scope>NUCLEOTIDE SEQUENCE [LARGE SCALE GENOMIC DNA]</scope>
    <source>
        <strain evidence="2 3">SY095</strain>
    </source>
</reference>
<dbReference type="Gene3D" id="2.30.30.40">
    <property type="entry name" value="SH3 Domains"/>
    <property type="match status" value="3"/>
</dbReference>
<protein>
    <recommendedName>
        <fullName evidence="1">SH3b domain-containing protein</fullName>
    </recommendedName>
</protein>